<sequence length="356" mass="40399">MIDIDISTQRMQNQHLAGPEFTNPADVVKYLGAVQSQDYTGAKWALGMRMNDGTDELIEKAFTNGDIIRTHVMRPTWHFIHPDDARWMLDLTAKRIQALAKGRNKQLEIDDVVLRKSEKLLTKALLSEKQIARDELSALLKYNGINTDEQRFVHIMMHLELEQVICSGGREGRQFTYALFDNRIPKSKKLGRTGAVVKLMERYFTSHGPATLADFVWWSGLTITDARAGIESLKDKFESYTFEGSTYWFADTLLSAQPAPAYLLPNYDEYIVSYKDRSFAIAGKDISKADPRGTIFNHTIIINGKIEGIWKRTIKKDMLEVALTPFKKLSLVNLNQIKKAAKSYAGFLGLKDAKVK</sequence>
<comment type="caution">
    <text evidence="1">The sequence shown here is derived from an EMBL/GenBank/DDBJ whole genome shotgun (WGS) entry which is preliminary data.</text>
</comment>
<keyword evidence="2" id="KW-1185">Reference proteome</keyword>
<reference evidence="1 2" key="1">
    <citation type="submission" date="2019-02" db="EMBL/GenBank/DDBJ databases">
        <title>Bacterial novel species Mucilaginibacter sp. 17JY9-4 isolated from soil.</title>
        <authorList>
            <person name="Jung H.-Y."/>
        </authorList>
    </citation>
    <scope>NUCLEOTIDE SEQUENCE [LARGE SCALE GENOMIC DNA]</scope>
    <source>
        <strain evidence="1 2">17JY9-4</strain>
    </source>
</reference>
<dbReference type="AlphaFoldDB" id="A0A4Q5LQ58"/>
<evidence type="ECO:0000313" key="2">
    <source>
        <dbReference type="Proteomes" id="UP000293331"/>
    </source>
</evidence>
<gene>
    <name evidence="1" type="ORF">EWM62_06450</name>
</gene>
<name>A0A4Q5LQ58_9SPHI</name>
<dbReference type="RefSeq" id="WP_129875833.1">
    <property type="nucleotide sequence ID" value="NZ_SEWG01000002.1"/>
</dbReference>
<keyword evidence="1" id="KW-0238">DNA-binding</keyword>
<protein>
    <submittedName>
        <fullName evidence="1">Winged helix DNA-binding domain-containing protein</fullName>
    </submittedName>
</protein>
<proteinExistence type="predicted"/>
<dbReference type="PANTHER" id="PTHR38479:SF2">
    <property type="entry name" value="WINGED HELIX DNA-BINDING DOMAIN-CONTAINING PROTEIN"/>
    <property type="match status" value="1"/>
</dbReference>
<organism evidence="1 2">
    <name type="scientific">Mucilaginibacter terrigena</name>
    <dbReference type="NCBI Taxonomy" id="2492395"/>
    <lineage>
        <taxon>Bacteria</taxon>
        <taxon>Pseudomonadati</taxon>
        <taxon>Bacteroidota</taxon>
        <taxon>Sphingobacteriia</taxon>
        <taxon>Sphingobacteriales</taxon>
        <taxon>Sphingobacteriaceae</taxon>
        <taxon>Mucilaginibacter</taxon>
    </lineage>
</organism>
<dbReference type="EMBL" id="SEWG01000002">
    <property type="protein sequence ID" value="RYU91576.1"/>
    <property type="molecule type" value="Genomic_DNA"/>
</dbReference>
<evidence type="ECO:0000313" key="1">
    <source>
        <dbReference type="EMBL" id="RYU91576.1"/>
    </source>
</evidence>
<dbReference type="OrthoDB" id="2210247at2"/>
<dbReference type="GO" id="GO:0003677">
    <property type="term" value="F:DNA binding"/>
    <property type="evidence" value="ECO:0007669"/>
    <property type="project" value="UniProtKB-KW"/>
</dbReference>
<dbReference type="InterPro" id="IPR009351">
    <property type="entry name" value="AlkZ-like"/>
</dbReference>
<dbReference type="PANTHER" id="PTHR38479">
    <property type="entry name" value="LMO0824 PROTEIN"/>
    <property type="match status" value="1"/>
</dbReference>
<accession>A0A4Q5LQ58</accession>
<dbReference type="Pfam" id="PF06224">
    <property type="entry name" value="AlkZ-like"/>
    <property type="match status" value="1"/>
</dbReference>
<dbReference type="Proteomes" id="UP000293331">
    <property type="component" value="Unassembled WGS sequence"/>
</dbReference>